<feature type="compositionally biased region" description="Basic and acidic residues" evidence="1">
    <location>
        <begin position="1"/>
        <end position="16"/>
    </location>
</feature>
<accession>A0A9N8QRY3</accession>
<comment type="caution">
    <text evidence="2">The sequence shown here is derived from an EMBL/GenBank/DDBJ whole genome shotgun (WGS) entry which is preliminary data.</text>
</comment>
<protein>
    <submittedName>
        <fullName evidence="2">Uncharacterized protein</fullName>
    </submittedName>
</protein>
<evidence type="ECO:0000313" key="2">
    <source>
        <dbReference type="EMBL" id="CAD7806523.1"/>
    </source>
</evidence>
<dbReference type="EMBL" id="CAJIMS010000001">
    <property type="protein sequence ID" value="CAD7806523.1"/>
    <property type="molecule type" value="Genomic_DNA"/>
</dbReference>
<organism evidence="2 3">
    <name type="scientific">Chryseobacterium aquaeductus</name>
    <dbReference type="NCBI Taxonomy" id="2675056"/>
    <lineage>
        <taxon>Bacteria</taxon>
        <taxon>Pseudomonadati</taxon>
        <taxon>Bacteroidota</taxon>
        <taxon>Flavobacteriia</taxon>
        <taxon>Flavobacteriales</taxon>
        <taxon>Weeksellaceae</taxon>
        <taxon>Chryseobacterium group</taxon>
        <taxon>Chryseobacterium</taxon>
    </lineage>
</organism>
<keyword evidence="3" id="KW-1185">Reference proteome</keyword>
<dbReference type="Proteomes" id="UP000662618">
    <property type="component" value="Unassembled WGS sequence"/>
</dbReference>
<dbReference type="AlphaFoldDB" id="A0A9N8QRY3"/>
<proteinExistence type="predicted"/>
<dbReference type="RefSeq" id="WP_162087924.1">
    <property type="nucleotide sequence ID" value="NZ_CAJIMS010000001.1"/>
</dbReference>
<evidence type="ECO:0000313" key="3">
    <source>
        <dbReference type="Proteomes" id="UP000662618"/>
    </source>
</evidence>
<gene>
    <name evidence="2" type="ORF">CHRY9390_01523</name>
</gene>
<evidence type="ECO:0000256" key="1">
    <source>
        <dbReference type="SAM" id="MobiDB-lite"/>
    </source>
</evidence>
<feature type="region of interest" description="Disordered" evidence="1">
    <location>
        <begin position="1"/>
        <end position="28"/>
    </location>
</feature>
<reference evidence="2" key="1">
    <citation type="submission" date="2020-12" db="EMBL/GenBank/DDBJ databases">
        <authorList>
            <person name="Rodrigo-Torres L."/>
            <person name="Arahal R. D."/>
            <person name="Lucena T."/>
        </authorList>
    </citation>
    <scope>NUCLEOTIDE SEQUENCE</scope>
    <source>
        <strain evidence="2">CECT 9390</strain>
    </source>
</reference>
<sequence length="64" mass="7163">MKKLESLKGKKFDRQEMNTVKGGHSGLENSIESIGDCTTLNMTKVRSTGEVKRDQDIDDSDWAC</sequence>
<name>A0A9N8QRY3_9FLAO</name>